<reference evidence="12" key="1">
    <citation type="journal article" date="2021" name="Mol. Ecol. Resour.">
        <title>Phylogenomic analyses of the genus Drosophila reveals genomic signals of climate adaptation.</title>
        <authorList>
            <person name="Li F."/>
            <person name="Rane R.V."/>
            <person name="Luria V."/>
            <person name="Xiong Z."/>
            <person name="Chen J."/>
            <person name="Li Z."/>
            <person name="Catullo R.A."/>
            <person name="Griffin P.C."/>
            <person name="Schiffer M."/>
            <person name="Pearce S."/>
            <person name="Lee S.F."/>
            <person name="McElroy K."/>
            <person name="Stocker A."/>
            <person name="Shirriffs J."/>
            <person name="Cockerell F."/>
            <person name="Coppin C."/>
            <person name="Sgro C.M."/>
            <person name="Karger A."/>
            <person name="Cain J.W."/>
            <person name="Weber J.A."/>
            <person name="Santpere G."/>
            <person name="Kirschner M.W."/>
            <person name="Hoffmann A.A."/>
            <person name="Oakeshott J.G."/>
            <person name="Zhang G."/>
        </authorList>
    </citation>
    <scope>NUCLEOTIDE SEQUENCE</scope>
    <source>
        <strain evidence="12">BGI-SZ-2011g</strain>
    </source>
</reference>
<dbReference type="GO" id="GO:0005737">
    <property type="term" value="C:cytoplasm"/>
    <property type="evidence" value="ECO:0007669"/>
    <property type="project" value="TreeGrafter"/>
</dbReference>
<comment type="caution">
    <text evidence="12">The sequence shown here is derived from an EMBL/GenBank/DDBJ whole genome shotgun (WGS) entry which is preliminary data.</text>
</comment>
<dbReference type="PRINTS" id="PR00141">
    <property type="entry name" value="PROTEASOME"/>
</dbReference>
<evidence type="ECO:0000256" key="7">
    <source>
        <dbReference type="ARBA" id="ARBA00022801"/>
    </source>
</evidence>
<dbReference type="InterPro" id="IPR029055">
    <property type="entry name" value="Ntn_hydrolases_N"/>
</dbReference>
<evidence type="ECO:0000256" key="9">
    <source>
        <dbReference type="ARBA" id="ARBA00026071"/>
    </source>
</evidence>
<dbReference type="Gene3D" id="3.60.20.10">
    <property type="entry name" value="Glutamine Phosphoribosylpyrophosphate, subunit 1, domain 1"/>
    <property type="match status" value="1"/>
</dbReference>
<dbReference type="EC" id="3.4.25.1" evidence="3"/>
<sequence length="261" mass="28675">MPRNQKKPRKPKNVKNPKKPKCPKKPKNPKKPANPKVPKKKPRKALQTGTTIMGLEYDGGVVIAADSRVTDGSSVANPLANKLTRLSKYHYSCCSGVVTHAQQMCNIVKNRIRAFGDKLGDPLPVHMVAMMFRKTVQMNRSDNATDIITGGWDKHHGGQIYYICPSGMAVRLRIAISGSGGSTIRGFLHGNYRKDMTLEEAVDLVTKAGELALAHDPFSGGVMRIAAVNETGTIKYGVVSLNRPAFGLTSDMLWNLEFKYK</sequence>
<evidence type="ECO:0000256" key="2">
    <source>
        <dbReference type="ARBA" id="ARBA00004123"/>
    </source>
</evidence>
<keyword evidence="13" id="KW-1185">Reference proteome</keyword>
<feature type="region of interest" description="Disordered" evidence="11">
    <location>
        <begin position="1"/>
        <end position="50"/>
    </location>
</feature>
<dbReference type="GO" id="GO:0004298">
    <property type="term" value="F:threonine-type endopeptidase activity"/>
    <property type="evidence" value="ECO:0007669"/>
    <property type="project" value="UniProtKB-KW"/>
</dbReference>
<keyword evidence="4" id="KW-0963">Cytoplasm</keyword>
<evidence type="ECO:0000256" key="1">
    <source>
        <dbReference type="ARBA" id="ARBA00001198"/>
    </source>
</evidence>
<evidence type="ECO:0000256" key="11">
    <source>
        <dbReference type="SAM" id="MobiDB-lite"/>
    </source>
</evidence>
<evidence type="ECO:0000313" key="13">
    <source>
        <dbReference type="Proteomes" id="UP001200034"/>
    </source>
</evidence>
<name>A0AAD4PQD4_9MUSC</name>
<dbReference type="PROSITE" id="PS51476">
    <property type="entry name" value="PROTEASOME_BETA_2"/>
    <property type="match status" value="1"/>
</dbReference>
<dbReference type="GO" id="GO:0051603">
    <property type="term" value="P:proteolysis involved in protein catabolic process"/>
    <property type="evidence" value="ECO:0007669"/>
    <property type="project" value="InterPro"/>
</dbReference>
<dbReference type="GO" id="GO:0005634">
    <property type="term" value="C:nucleus"/>
    <property type="evidence" value="ECO:0007669"/>
    <property type="project" value="UniProtKB-SubCell"/>
</dbReference>
<gene>
    <name evidence="12" type="ORF">KR093_002132</name>
</gene>
<dbReference type="InterPro" id="IPR001353">
    <property type="entry name" value="Proteasome_sua/b"/>
</dbReference>
<accession>A0AAD4PQD4</accession>
<dbReference type="InterPro" id="IPR000243">
    <property type="entry name" value="Pept_T1A_subB"/>
</dbReference>
<dbReference type="InterPro" id="IPR023333">
    <property type="entry name" value="Proteasome_suB-type"/>
</dbReference>
<evidence type="ECO:0000256" key="5">
    <source>
        <dbReference type="ARBA" id="ARBA00022670"/>
    </source>
</evidence>
<dbReference type="PANTHER" id="PTHR32194">
    <property type="entry name" value="METALLOPROTEASE TLDD"/>
    <property type="match status" value="1"/>
</dbReference>
<keyword evidence="7" id="KW-0378">Hydrolase</keyword>
<evidence type="ECO:0000313" key="12">
    <source>
        <dbReference type="EMBL" id="KAH8386710.1"/>
    </source>
</evidence>
<feature type="active site" description="Nucleophile" evidence="10">
    <location>
        <position position="50"/>
    </location>
</feature>
<comment type="catalytic activity">
    <reaction evidence="1">
        <text>Cleavage of peptide bonds with very broad specificity.</text>
        <dbReference type="EC" id="3.4.25.1"/>
    </reaction>
</comment>
<proteinExistence type="predicted"/>
<dbReference type="Pfam" id="PF00227">
    <property type="entry name" value="Proteasome"/>
    <property type="match status" value="1"/>
</dbReference>
<feature type="compositionally biased region" description="Basic residues" evidence="11">
    <location>
        <begin position="1"/>
        <end position="30"/>
    </location>
</feature>
<dbReference type="EMBL" id="JAJJHW010000095">
    <property type="protein sequence ID" value="KAH8386710.1"/>
    <property type="molecule type" value="Genomic_DNA"/>
</dbReference>
<dbReference type="Proteomes" id="UP001200034">
    <property type="component" value="Unassembled WGS sequence"/>
</dbReference>
<evidence type="ECO:0000256" key="3">
    <source>
        <dbReference type="ARBA" id="ARBA00012039"/>
    </source>
</evidence>
<protein>
    <recommendedName>
        <fullName evidence="3">proteasome endopeptidase complex</fullName>
        <ecNumber evidence="3">3.4.25.1</ecNumber>
    </recommendedName>
</protein>
<keyword evidence="5" id="KW-0645">Protease</keyword>
<dbReference type="AlphaFoldDB" id="A0AAD4PQD4"/>
<dbReference type="GO" id="GO:0019774">
    <property type="term" value="C:proteasome core complex, beta-subunit complex"/>
    <property type="evidence" value="ECO:0007669"/>
    <property type="project" value="UniProtKB-ARBA"/>
</dbReference>
<dbReference type="SUPFAM" id="SSF56235">
    <property type="entry name" value="N-terminal nucleophile aminohydrolases (Ntn hydrolases)"/>
    <property type="match status" value="1"/>
</dbReference>
<keyword evidence="8" id="KW-0647">Proteasome</keyword>
<evidence type="ECO:0000256" key="4">
    <source>
        <dbReference type="ARBA" id="ARBA00022490"/>
    </source>
</evidence>
<comment type="subunit">
    <text evidence="9">The 26S proteasome consists of a 20S proteasome core and two 19S regulatory subunits. The 20S proteasome core is composed of 28 subunits that are arranged in four stacked rings, resulting in a barrel-shaped structure. The two end rings are each formed by seven alpha subunits, and the two central rings are each formed by seven beta subunits. The catalytic chamber with the active sites is on the inside of the barrel.</text>
</comment>
<evidence type="ECO:0000256" key="6">
    <source>
        <dbReference type="ARBA" id="ARBA00022698"/>
    </source>
</evidence>
<evidence type="ECO:0000256" key="10">
    <source>
        <dbReference type="PIRSR" id="PIRSR600243-1"/>
    </source>
</evidence>
<organism evidence="12 13">
    <name type="scientific">Drosophila rubida</name>
    <dbReference type="NCBI Taxonomy" id="30044"/>
    <lineage>
        <taxon>Eukaryota</taxon>
        <taxon>Metazoa</taxon>
        <taxon>Ecdysozoa</taxon>
        <taxon>Arthropoda</taxon>
        <taxon>Hexapoda</taxon>
        <taxon>Insecta</taxon>
        <taxon>Pterygota</taxon>
        <taxon>Neoptera</taxon>
        <taxon>Endopterygota</taxon>
        <taxon>Diptera</taxon>
        <taxon>Brachycera</taxon>
        <taxon>Muscomorpha</taxon>
        <taxon>Ephydroidea</taxon>
        <taxon>Drosophilidae</taxon>
        <taxon>Drosophila</taxon>
    </lineage>
</organism>
<keyword evidence="6" id="KW-0888">Threonine protease</keyword>
<evidence type="ECO:0000256" key="8">
    <source>
        <dbReference type="ARBA" id="ARBA00022942"/>
    </source>
</evidence>
<comment type="subcellular location">
    <subcellularLocation>
        <location evidence="2">Nucleus</location>
    </subcellularLocation>
</comment>
<dbReference type="PANTHER" id="PTHR32194:SF0">
    <property type="entry name" value="ATP-DEPENDENT PROTEASE SUBUNIT HSLV"/>
    <property type="match status" value="1"/>
</dbReference>